<evidence type="ECO:0000313" key="3">
    <source>
        <dbReference type="EMBL" id="QTA78449.1"/>
    </source>
</evidence>
<keyword evidence="2" id="KW-0812">Transmembrane</keyword>
<dbReference type="EMBL" id="CP061799">
    <property type="protein sequence ID" value="QTA78449.1"/>
    <property type="molecule type" value="Genomic_DNA"/>
</dbReference>
<keyword evidence="2" id="KW-0472">Membrane</keyword>
<feature type="transmembrane region" description="Helical" evidence="2">
    <location>
        <begin position="109"/>
        <end position="129"/>
    </location>
</feature>
<keyword evidence="2" id="KW-1133">Transmembrane helix</keyword>
<dbReference type="RefSeq" id="WP_207690305.1">
    <property type="nucleotide sequence ID" value="NZ_CP061799.1"/>
</dbReference>
<dbReference type="AlphaFoldDB" id="A0A975GET4"/>
<name>A0A975GET4_9BACT</name>
<evidence type="ECO:0000256" key="2">
    <source>
        <dbReference type="SAM" id="Phobius"/>
    </source>
</evidence>
<reference evidence="3" key="1">
    <citation type="journal article" date="2021" name="Microb. Physiol.">
        <title>Proteogenomic Insights into the Physiology of Marine, Sulfate-Reducing, Filamentous Desulfonema limicola and Desulfonema magnum.</title>
        <authorList>
            <person name="Schnaars V."/>
            <person name="Wohlbrand L."/>
            <person name="Scheve S."/>
            <person name="Hinrichs C."/>
            <person name="Reinhardt R."/>
            <person name="Rabus R."/>
        </authorList>
    </citation>
    <scope>NUCLEOTIDE SEQUENCE</scope>
    <source>
        <strain evidence="3">5ac10</strain>
    </source>
</reference>
<dbReference type="KEGG" id="dli:dnl_06710"/>
<feature type="transmembrane region" description="Helical" evidence="2">
    <location>
        <begin position="213"/>
        <end position="233"/>
    </location>
</feature>
<accession>A0A975GET4</accession>
<feature type="transmembrane region" description="Helical" evidence="2">
    <location>
        <begin position="63"/>
        <end position="89"/>
    </location>
</feature>
<gene>
    <name evidence="3" type="ORF">dnl_06710</name>
</gene>
<keyword evidence="4" id="KW-1185">Reference proteome</keyword>
<sequence length="247" mass="27578">MSKAAAGKPEPELIPAGQNNGSTQSTFGNIVDAISQIQQFAVMERSGQEIPEDFLTLRGALNFFHIGFGNGLIEGIIFALLTALILPISSDEKLMTAVSEYFPLAGSRLFLWTLNCAPIIIAVAICSFLSRYRIGMITKKAVDSLLMGRCFCLLIKGILLFVLLITLNNHLTEESARRFSLVFSLRNADMAESVFRVICSTRPHIVMTAYQTLAIFFTAMIIPFCSIWLVSFYRKSQERRAEIFWSE</sequence>
<protein>
    <submittedName>
        <fullName evidence="3">Uncharacterized protein</fullName>
    </submittedName>
</protein>
<feature type="transmembrane region" description="Helical" evidence="2">
    <location>
        <begin position="150"/>
        <end position="171"/>
    </location>
</feature>
<proteinExistence type="predicted"/>
<organism evidence="3 4">
    <name type="scientific">Desulfonema limicola</name>
    <dbReference type="NCBI Taxonomy" id="45656"/>
    <lineage>
        <taxon>Bacteria</taxon>
        <taxon>Pseudomonadati</taxon>
        <taxon>Thermodesulfobacteriota</taxon>
        <taxon>Desulfobacteria</taxon>
        <taxon>Desulfobacterales</taxon>
        <taxon>Desulfococcaceae</taxon>
        <taxon>Desulfonema</taxon>
    </lineage>
</organism>
<feature type="region of interest" description="Disordered" evidence="1">
    <location>
        <begin position="1"/>
        <end position="20"/>
    </location>
</feature>
<evidence type="ECO:0000256" key="1">
    <source>
        <dbReference type="SAM" id="MobiDB-lite"/>
    </source>
</evidence>
<dbReference type="Proteomes" id="UP000663720">
    <property type="component" value="Chromosome"/>
</dbReference>
<evidence type="ECO:0000313" key="4">
    <source>
        <dbReference type="Proteomes" id="UP000663720"/>
    </source>
</evidence>